<evidence type="ECO:0000256" key="2">
    <source>
        <dbReference type="ARBA" id="ARBA00022448"/>
    </source>
</evidence>
<feature type="transmembrane region" description="Helical" evidence="7">
    <location>
        <begin position="367"/>
        <end position="388"/>
    </location>
</feature>
<keyword evidence="4 7" id="KW-0812">Transmembrane</keyword>
<feature type="transmembrane region" description="Helical" evidence="7">
    <location>
        <begin position="158"/>
        <end position="179"/>
    </location>
</feature>
<evidence type="ECO:0000313" key="8">
    <source>
        <dbReference type="EMBL" id="EEW54384.1"/>
    </source>
</evidence>
<dbReference type="STRING" id="525309.HMPREF0494_0567"/>
<dbReference type="Proteomes" id="UP000003675">
    <property type="component" value="Unassembled WGS sequence"/>
</dbReference>
<dbReference type="GO" id="GO:0015833">
    <property type="term" value="P:peptide transport"/>
    <property type="evidence" value="ECO:0007669"/>
    <property type="project" value="InterPro"/>
</dbReference>
<dbReference type="EMBL" id="AZDK01000023">
    <property type="protein sequence ID" value="KRK58300.1"/>
    <property type="molecule type" value="Genomic_DNA"/>
</dbReference>
<dbReference type="InterPro" id="IPR050171">
    <property type="entry name" value="MFS_Transporters"/>
</dbReference>
<dbReference type="PATRIC" id="fig|525309.8.peg.961"/>
<evidence type="ECO:0000256" key="7">
    <source>
        <dbReference type="SAM" id="Phobius"/>
    </source>
</evidence>
<evidence type="ECO:0000313" key="10">
    <source>
        <dbReference type="Proteomes" id="UP000003675"/>
    </source>
</evidence>
<feature type="transmembrane region" description="Helical" evidence="7">
    <location>
        <begin position="434"/>
        <end position="455"/>
    </location>
</feature>
<evidence type="ECO:0000256" key="5">
    <source>
        <dbReference type="ARBA" id="ARBA00022989"/>
    </source>
</evidence>
<evidence type="ECO:0000313" key="9">
    <source>
        <dbReference type="EMBL" id="KRK58300.1"/>
    </source>
</evidence>
<dbReference type="PANTHER" id="PTHR23517">
    <property type="entry name" value="RESISTANCE PROTEIN MDTM, PUTATIVE-RELATED-RELATED"/>
    <property type="match status" value="1"/>
</dbReference>
<dbReference type="InterPro" id="IPR036259">
    <property type="entry name" value="MFS_trans_sf"/>
</dbReference>
<gene>
    <name evidence="9" type="ORF">FC31_GL000952</name>
    <name evidence="8" type="ORF">HMPREF0494_0567</name>
</gene>
<name>C8P5H3_9LACO</name>
<feature type="transmembrane region" description="Helical" evidence="7">
    <location>
        <begin position="120"/>
        <end position="146"/>
    </location>
</feature>
<evidence type="ECO:0000256" key="6">
    <source>
        <dbReference type="ARBA" id="ARBA00023136"/>
    </source>
</evidence>
<keyword evidence="11" id="KW-1185">Reference proteome</keyword>
<keyword evidence="2" id="KW-0813">Transport</keyword>
<dbReference type="EMBL" id="ACLL01000013">
    <property type="protein sequence ID" value="EEW54384.1"/>
    <property type="molecule type" value="Genomic_DNA"/>
</dbReference>
<comment type="subcellular location">
    <subcellularLocation>
        <location evidence="1">Cell membrane</location>
        <topology evidence="1">Multi-pass membrane protein</topology>
    </subcellularLocation>
</comment>
<accession>C8P5H3</accession>
<dbReference type="CDD" id="cd17346">
    <property type="entry name" value="MFS_DtpA_like"/>
    <property type="match status" value="1"/>
</dbReference>
<dbReference type="InterPro" id="IPR011701">
    <property type="entry name" value="MFS"/>
</dbReference>
<evidence type="ECO:0000313" key="11">
    <source>
        <dbReference type="Proteomes" id="UP000051883"/>
    </source>
</evidence>
<comment type="caution">
    <text evidence="8">The sequence shown here is derived from an EMBL/GenBank/DDBJ whole genome shotgun (WGS) entry which is preliminary data.</text>
</comment>
<dbReference type="GO" id="GO:0005886">
    <property type="term" value="C:plasma membrane"/>
    <property type="evidence" value="ECO:0007669"/>
    <property type="project" value="UniProtKB-SubCell"/>
</dbReference>
<sequence length="465" mass="51665">MGQIWKEGIKMNTSTVKSKRPFGFYVCSLGFTFERAAFYTVKYMLAIWIATSVAKGGLGLTDVKAASMAASFLAWTYIAPVFGGYVADYWLNPRLCVALGMILMGIGYAVAWQAHSIGMVWLMIILVAIGTGLFKGNLSGINGLLFNDERELNEAFSIQYSFVNVGSFTGTTFIVLLIASWGFNLVFLLCAVLMFVDAIWFICNMRSLGDAGKKPFKVDQRKFNTVATTKKEKENEEKNKPLTSGDKKRIAAIILVTLFSVIFWMVWYMAYMPVYYYFGHGDGADFLNRANWMIGSFDVPTSYFDSMNAIVCIALGPIFGRLWTKLAERPQGDMSMFKKTALGIIFIGFAYVAMVLADMVGHGHTSLWWIALVAILMSVGEMVFSPMGNSFITKLAPAKVMGLLLGFWPIAVFFATLIYPQVYALLKTSNPARFQMGYGILAAIVIILGLILWFASRKLDALEKS</sequence>
<dbReference type="Pfam" id="PF07690">
    <property type="entry name" value="MFS_1"/>
    <property type="match status" value="1"/>
</dbReference>
<feature type="transmembrane region" description="Helical" evidence="7">
    <location>
        <begin position="400"/>
        <end position="422"/>
    </location>
</feature>
<protein>
    <submittedName>
        <fullName evidence="9">Amino acid peptide transporter</fullName>
    </submittedName>
    <submittedName>
        <fullName evidence="8">Transporter, major facilitator family protein</fullName>
    </submittedName>
</protein>
<dbReference type="SUPFAM" id="SSF103473">
    <property type="entry name" value="MFS general substrate transporter"/>
    <property type="match status" value="1"/>
</dbReference>
<feature type="transmembrane region" description="Helical" evidence="7">
    <location>
        <begin position="185"/>
        <end position="203"/>
    </location>
</feature>
<feature type="transmembrane region" description="Helical" evidence="7">
    <location>
        <begin position="250"/>
        <end position="270"/>
    </location>
</feature>
<reference evidence="8 10" key="1">
    <citation type="submission" date="2009-09" db="EMBL/GenBank/DDBJ databases">
        <authorList>
            <person name="Qin X."/>
            <person name="Bachman B."/>
            <person name="Battles P."/>
            <person name="Bell A."/>
            <person name="Bess C."/>
            <person name="Bickham C."/>
            <person name="Chaboub L."/>
            <person name="Chen D."/>
            <person name="Coyle M."/>
            <person name="Deiros D.R."/>
            <person name="Dinh H."/>
            <person name="Forbes L."/>
            <person name="Fowler G."/>
            <person name="Francisco L."/>
            <person name="Fu Q."/>
            <person name="Gubbala S."/>
            <person name="Hale W."/>
            <person name="Han Y."/>
            <person name="Hemphill L."/>
            <person name="Highlander S.K."/>
            <person name="Hirani K."/>
            <person name="Hogues M."/>
            <person name="Jackson L."/>
            <person name="Jakkamsetti A."/>
            <person name="Javaid M."/>
            <person name="Jiang H."/>
            <person name="Korchina V."/>
            <person name="Kovar C."/>
            <person name="Lara F."/>
            <person name="Lee S."/>
            <person name="Mata R."/>
            <person name="Mathew T."/>
            <person name="Moen C."/>
            <person name="Morales K."/>
            <person name="Munidasa M."/>
            <person name="Nazareth L."/>
            <person name="Ngo R."/>
            <person name="Nguyen L."/>
            <person name="Okwuonu G."/>
            <person name="Ongeri F."/>
            <person name="Patil S."/>
            <person name="Petrosino J."/>
            <person name="Pham C."/>
            <person name="Pham P."/>
            <person name="Pu L.-L."/>
            <person name="Puazo M."/>
            <person name="Raj R."/>
            <person name="Reid J."/>
            <person name="Rouhana J."/>
            <person name="Saada N."/>
            <person name="Shang Y."/>
            <person name="Simmons D."/>
            <person name="Thornton R."/>
            <person name="Warren J."/>
            <person name="Weissenberger G."/>
            <person name="Zhang J."/>
            <person name="Zhang L."/>
            <person name="Zhou C."/>
            <person name="Zhu D."/>
            <person name="Muzny D."/>
            <person name="Worley K."/>
            <person name="Gibbs R."/>
        </authorList>
    </citation>
    <scope>NUCLEOTIDE SEQUENCE [LARGE SCALE GENOMIC DNA]</scope>
    <source>
        <strain evidence="8 10">DSM 16041</strain>
    </source>
</reference>
<keyword evidence="3" id="KW-1003">Cell membrane</keyword>
<dbReference type="GO" id="GO:1904680">
    <property type="term" value="F:peptide transmembrane transporter activity"/>
    <property type="evidence" value="ECO:0007669"/>
    <property type="project" value="InterPro"/>
</dbReference>
<keyword evidence="6 7" id="KW-0472">Membrane</keyword>
<feature type="transmembrane region" description="Helical" evidence="7">
    <location>
        <begin position="95"/>
        <end position="114"/>
    </location>
</feature>
<organism evidence="8 10">
    <name type="scientific">Limosilactobacillus antri DSM 16041</name>
    <dbReference type="NCBI Taxonomy" id="525309"/>
    <lineage>
        <taxon>Bacteria</taxon>
        <taxon>Bacillati</taxon>
        <taxon>Bacillota</taxon>
        <taxon>Bacilli</taxon>
        <taxon>Lactobacillales</taxon>
        <taxon>Lactobacillaceae</taxon>
        <taxon>Limosilactobacillus</taxon>
    </lineage>
</organism>
<dbReference type="PANTHER" id="PTHR23517:SF15">
    <property type="entry name" value="PROTON-DEPENDENT OLIGOPEPTIDE FAMILY TRANSPORT PROTEIN"/>
    <property type="match status" value="1"/>
</dbReference>
<feature type="transmembrane region" description="Helical" evidence="7">
    <location>
        <begin position="302"/>
        <end position="320"/>
    </location>
</feature>
<dbReference type="HOGENOM" id="CLU_004790_0_2_9"/>
<feature type="transmembrane region" description="Helical" evidence="7">
    <location>
        <begin position="21"/>
        <end position="45"/>
    </location>
</feature>
<keyword evidence="5 7" id="KW-1133">Transmembrane helix</keyword>
<dbReference type="Proteomes" id="UP000051883">
    <property type="component" value="Unassembled WGS sequence"/>
</dbReference>
<evidence type="ECO:0000256" key="3">
    <source>
        <dbReference type="ARBA" id="ARBA00022475"/>
    </source>
</evidence>
<dbReference type="InterPro" id="IPR005279">
    <property type="entry name" value="Dipep/tripep_permease"/>
</dbReference>
<dbReference type="eggNOG" id="COG3104">
    <property type="taxonomic scope" value="Bacteria"/>
</dbReference>
<dbReference type="Gene3D" id="1.20.1250.20">
    <property type="entry name" value="MFS general substrate transporter like domains"/>
    <property type="match status" value="2"/>
</dbReference>
<feature type="transmembrane region" description="Helical" evidence="7">
    <location>
        <begin position="65"/>
        <end position="83"/>
    </location>
</feature>
<dbReference type="AlphaFoldDB" id="C8P5H3"/>
<reference evidence="9 11" key="2">
    <citation type="journal article" date="2015" name="Genome Announc.">
        <title>Expanding the biotechnology potential of lactobacilli through comparative genomics of 213 strains and associated genera.</title>
        <authorList>
            <person name="Sun Z."/>
            <person name="Harris H.M."/>
            <person name="McCann A."/>
            <person name="Guo C."/>
            <person name="Argimon S."/>
            <person name="Zhang W."/>
            <person name="Yang X."/>
            <person name="Jeffery I.B."/>
            <person name="Cooney J.C."/>
            <person name="Kagawa T.F."/>
            <person name="Liu W."/>
            <person name="Song Y."/>
            <person name="Salvetti E."/>
            <person name="Wrobel A."/>
            <person name="Rasinkangas P."/>
            <person name="Parkhill J."/>
            <person name="Rea M.C."/>
            <person name="O'Sullivan O."/>
            <person name="Ritari J."/>
            <person name="Douillard F.P."/>
            <person name="Paul Ross R."/>
            <person name="Yang R."/>
            <person name="Briner A.E."/>
            <person name="Felis G.E."/>
            <person name="de Vos W.M."/>
            <person name="Barrangou R."/>
            <person name="Klaenhammer T.R."/>
            <person name="Caufield P.W."/>
            <person name="Cui Y."/>
            <person name="Zhang H."/>
            <person name="O'Toole P.W."/>
        </authorList>
    </citation>
    <scope>NUCLEOTIDE SEQUENCE [LARGE SCALE GENOMIC DNA]</scope>
    <source>
        <strain evidence="9 11">DSM 16041</strain>
    </source>
</reference>
<proteinExistence type="predicted"/>
<evidence type="ECO:0000256" key="4">
    <source>
        <dbReference type="ARBA" id="ARBA00022692"/>
    </source>
</evidence>
<feature type="transmembrane region" description="Helical" evidence="7">
    <location>
        <begin position="341"/>
        <end position="361"/>
    </location>
</feature>
<evidence type="ECO:0000256" key="1">
    <source>
        <dbReference type="ARBA" id="ARBA00004651"/>
    </source>
</evidence>